<evidence type="ECO:0000313" key="1">
    <source>
        <dbReference type="EMBL" id="TRZ13208.1"/>
    </source>
</evidence>
<gene>
    <name evidence="1" type="ORF">HGM15179_013901</name>
</gene>
<name>A0A8K1G7W6_9PASS</name>
<dbReference type="Proteomes" id="UP000796761">
    <property type="component" value="Unassembled WGS sequence"/>
</dbReference>
<organism evidence="1 2">
    <name type="scientific">Zosterops borbonicus</name>
    <dbReference type="NCBI Taxonomy" id="364589"/>
    <lineage>
        <taxon>Eukaryota</taxon>
        <taxon>Metazoa</taxon>
        <taxon>Chordata</taxon>
        <taxon>Craniata</taxon>
        <taxon>Vertebrata</taxon>
        <taxon>Euteleostomi</taxon>
        <taxon>Archelosauria</taxon>
        <taxon>Archosauria</taxon>
        <taxon>Dinosauria</taxon>
        <taxon>Saurischia</taxon>
        <taxon>Theropoda</taxon>
        <taxon>Coelurosauria</taxon>
        <taxon>Aves</taxon>
        <taxon>Neognathae</taxon>
        <taxon>Neoaves</taxon>
        <taxon>Telluraves</taxon>
        <taxon>Australaves</taxon>
        <taxon>Passeriformes</taxon>
        <taxon>Sylvioidea</taxon>
        <taxon>Zosteropidae</taxon>
        <taxon>Zosterops</taxon>
    </lineage>
</organism>
<accession>A0A8K1G7W6</accession>
<keyword evidence="2" id="KW-1185">Reference proteome</keyword>
<comment type="caution">
    <text evidence="1">The sequence shown here is derived from an EMBL/GenBank/DDBJ whole genome shotgun (WGS) entry which is preliminary data.</text>
</comment>
<sequence>MDEETAEVLNNIIVSVFSGHLSSYTSATSGLQDRDRRSMMYPRKSLRKLADEATKPLSMIFENRGSLVEFQIMEQILLVAYAKAHGEWEDTGIECTLSKFADDTNLSSAVDTAEGWDAIQRDLDKPENWAHENLVELNKSRCKVLHLGWGTPRHEHKLGEELIESILVELGF</sequence>
<proteinExistence type="predicted"/>
<reference evidence="1" key="1">
    <citation type="submission" date="2019-04" db="EMBL/GenBank/DDBJ databases">
        <title>Genome assembly of Zosterops borbonicus 15179.</title>
        <authorList>
            <person name="Leroy T."/>
            <person name="Anselmetti Y."/>
            <person name="Tilak M.-K."/>
            <person name="Nabholz B."/>
        </authorList>
    </citation>
    <scope>NUCLEOTIDE SEQUENCE</scope>
    <source>
        <strain evidence="1">HGM_15179</strain>
        <tissue evidence="1">Muscle</tissue>
    </source>
</reference>
<dbReference type="EMBL" id="SWJQ01000529">
    <property type="protein sequence ID" value="TRZ13208.1"/>
    <property type="molecule type" value="Genomic_DNA"/>
</dbReference>
<dbReference type="AlphaFoldDB" id="A0A8K1G7W6"/>
<evidence type="ECO:0000313" key="2">
    <source>
        <dbReference type="Proteomes" id="UP000796761"/>
    </source>
</evidence>
<protein>
    <recommendedName>
        <fullName evidence="3">Rna-directed dna polymerase from mobile element jockey-like</fullName>
    </recommendedName>
</protein>
<dbReference type="OrthoDB" id="9170669at2759"/>
<evidence type="ECO:0008006" key="3">
    <source>
        <dbReference type="Google" id="ProtNLM"/>
    </source>
</evidence>